<proteinExistence type="predicted"/>
<accession>A0A0C1EZ79</accession>
<dbReference type="InterPro" id="IPR003477">
    <property type="entry name" value="PemK-like"/>
</dbReference>
<dbReference type="InterPro" id="IPR011067">
    <property type="entry name" value="Plasmid_toxin/cell-grow_inhib"/>
</dbReference>
<dbReference type="OrthoDB" id="129822at2"/>
<dbReference type="RefSeq" id="WP_039354421.1">
    <property type="nucleotide sequence ID" value="NZ_FOLA01000015.1"/>
</dbReference>
<dbReference type="AlphaFoldDB" id="A0A0C1EZ79"/>
<comment type="caution">
    <text evidence="1">The sequence shown here is derived from an EMBL/GenBank/DDBJ whole genome shotgun (WGS) entry which is preliminary data.</text>
</comment>
<reference evidence="1 2" key="1">
    <citation type="submission" date="2014-10" db="EMBL/GenBank/DDBJ databases">
        <title>Kaistella jeonii genome.</title>
        <authorList>
            <person name="Clayton J.T."/>
            <person name="Newman J.D."/>
        </authorList>
    </citation>
    <scope>NUCLEOTIDE SEQUENCE [LARGE SCALE GENOMIC DNA]</scope>
    <source>
        <strain evidence="1 2">DSM 17048</strain>
    </source>
</reference>
<dbReference type="STRING" id="266749.SAMN05421876_11544"/>
<name>A0A0C1EZ79_9FLAO</name>
<dbReference type="GO" id="GO:0003677">
    <property type="term" value="F:DNA binding"/>
    <property type="evidence" value="ECO:0007669"/>
    <property type="project" value="InterPro"/>
</dbReference>
<dbReference type="Pfam" id="PF02452">
    <property type="entry name" value="PemK_toxin"/>
    <property type="match status" value="1"/>
</dbReference>
<sequence>MEMNKGDIVLIPFPFTDLSGNKLRPAVILFSKESDIMVCFITSNMKWRDFSDIEIKKTEANGLKVDSVLKVSKIATLDKYLLVGKLGILNSSEIAEMNKILENLLKLK</sequence>
<dbReference type="Proteomes" id="UP000031473">
    <property type="component" value="Unassembled WGS sequence"/>
</dbReference>
<dbReference type="Gene3D" id="2.30.30.110">
    <property type="match status" value="1"/>
</dbReference>
<evidence type="ECO:0000313" key="2">
    <source>
        <dbReference type="Proteomes" id="UP000031473"/>
    </source>
</evidence>
<dbReference type="SUPFAM" id="SSF50118">
    <property type="entry name" value="Cell growth inhibitor/plasmid maintenance toxic component"/>
    <property type="match status" value="1"/>
</dbReference>
<dbReference type="EMBL" id="JSYL01000014">
    <property type="protein sequence ID" value="KIA86092.1"/>
    <property type="molecule type" value="Genomic_DNA"/>
</dbReference>
<keyword evidence="2" id="KW-1185">Reference proteome</keyword>
<protein>
    <recommendedName>
        <fullName evidence="3">Growth inhibitor PemK</fullName>
    </recommendedName>
</protein>
<evidence type="ECO:0008006" key="3">
    <source>
        <dbReference type="Google" id="ProtNLM"/>
    </source>
</evidence>
<evidence type="ECO:0000313" key="1">
    <source>
        <dbReference type="EMBL" id="KIA86092.1"/>
    </source>
</evidence>
<organism evidence="1 2">
    <name type="scientific">Kaistella jeonii</name>
    <dbReference type="NCBI Taxonomy" id="266749"/>
    <lineage>
        <taxon>Bacteria</taxon>
        <taxon>Pseudomonadati</taxon>
        <taxon>Bacteroidota</taxon>
        <taxon>Flavobacteriia</taxon>
        <taxon>Flavobacteriales</taxon>
        <taxon>Weeksellaceae</taxon>
        <taxon>Chryseobacterium group</taxon>
        <taxon>Kaistella</taxon>
    </lineage>
</organism>
<gene>
    <name evidence="1" type="ORF">OA86_13800</name>
</gene>